<dbReference type="KEGG" id="naq:D0T90_00905"/>
<feature type="domain" description="HTH cro/C1-type" evidence="2">
    <location>
        <begin position="21"/>
        <end position="55"/>
    </location>
</feature>
<dbReference type="InterPro" id="IPR010982">
    <property type="entry name" value="Lambda_DNA-bd_dom_sf"/>
</dbReference>
<feature type="transmembrane region" description="Helical" evidence="1">
    <location>
        <begin position="120"/>
        <end position="137"/>
    </location>
</feature>
<dbReference type="GO" id="GO:0003677">
    <property type="term" value="F:DNA binding"/>
    <property type="evidence" value="ECO:0007669"/>
    <property type="project" value="InterPro"/>
</dbReference>
<gene>
    <name evidence="3" type="ORF">D0T90_00905</name>
</gene>
<dbReference type="Gene3D" id="1.10.260.40">
    <property type="entry name" value="lambda repressor-like DNA-binding domains"/>
    <property type="match status" value="1"/>
</dbReference>
<keyword evidence="1" id="KW-0472">Membrane</keyword>
<dbReference type="Pfam" id="PF13413">
    <property type="entry name" value="HTH_25"/>
    <property type="match status" value="1"/>
</dbReference>
<dbReference type="SUPFAM" id="SSF47413">
    <property type="entry name" value="lambda repressor-like DNA-binding domains"/>
    <property type="match status" value="1"/>
</dbReference>
<dbReference type="AlphaFoldDB" id="A0A5P3MNY9"/>
<dbReference type="CDD" id="cd00093">
    <property type="entry name" value="HTH_XRE"/>
    <property type="match status" value="1"/>
</dbReference>
<dbReference type="PANTHER" id="PTHR34475">
    <property type="match status" value="1"/>
</dbReference>
<evidence type="ECO:0000259" key="2">
    <source>
        <dbReference type="PROSITE" id="PS50943"/>
    </source>
</evidence>
<reference evidence="3 4" key="1">
    <citation type="submission" date="2018-08" db="EMBL/GenBank/DDBJ databases">
        <title>Neisseria animalis ATCC 49930 complete genome.</title>
        <authorList>
            <person name="Veseli I.A."/>
            <person name="Mascarenhas dos Santos A.C."/>
            <person name="Buttler R."/>
            <person name="Pombert J.-F."/>
        </authorList>
    </citation>
    <scope>NUCLEOTIDE SEQUENCE [LARGE SCALE GENOMIC DNA]</scope>
    <source>
        <strain evidence="3 4">ATCC 49930</strain>
    </source>
</reference>
<accession>A0A5P3MNY9</accession>
<proteinExistence type="predicted"/>
<keyword evidence="1" id="KW-1133">Transmembrane helix</keyword>
<protein>
    <submittedName>
        <fullName evidence="3">Helix-turn-helix domain-containing protein</fullName>
    </submittedName>
</protein>
<keyword evidence="1" id="KW-0812">Transmembrane</keyword>
<dbReference type="PROSITE" id="PS50943">
    <property type="entry name" value="HTH_CROC1"/>
    <property type="match status" value="1"/>
</dbReference>
<keyword evidence="4" id="KW-1185">Reference proteome</keyword>
<sequence length="286" mass="31260">MQNQSSHVYHKEAARALGGELRQIREKSGISVADVAQRLKLSEQQIEALEKGDYSSFAGVVFVMGFLRSYARMINMDTSEIEGRLQTVVPQESSHAYLVNRKEDGGFDYREGGKTAFPKWILALAALLLVGGGIYAWQNKSQTENNRQNEADSNAVQNSLQAPALQASNVTVSPMTEESSMEVAASDTLKQAAASEPVVPEVSVAADELWIKPHYRSRLVIRDNSGKLVFEGIVAAGSEHRERGGAPYEVWIGIAAEAQANFGGTPIDLKAYRREGRKSVSFRAGK</sequence>
<dbReference type="InterPro" id="IPR001387">
    <property type="entry name" value="Cro/C1-type_HTH"/>
</dbReference>
<dbReference type="InterPro" id="IPR025194">
    <property type="entry name" value="RodZ-like_C"/>
</dbReference>
<dbReference type="InterPro" id="IPR050400">
    <property type="entry name" value="Bact_Cytoskel_RodZ"/>
</dbReference>
<dbReference type="SMART" id="SM00530">
    <property type="entry name" value="HTH_XRE"/>
    <property type="match status" value="1"/>
</dbReference>
<organism evidence="3 4">
    <name type="scientific">Neisseria animalis</name>
    <dbReference type="NCBI Taxonomy" id="492"/>
    <lineage>
        <taxon>Bacteria</taxon>
        <taxon>Pseudomonadati</taxon>
        <taxon>Pseudomonadota</taxon>
        <taxon>Betaproteobacteria</taxon>
        <taxon>Neisseriales</taxon>
        <taxon>Neisseriaceae</taxon>
        <taxon>Neisseria</taxon>
    </lineage>
</organism>
<evidence type="ECO:0000313" key="3">
    <source>
        <dbReference type="EMBL" id="QEY23246.1"/>
    </source>
</evidence>
<dbReference type="Proteomes" id="UP000325536">
    <property type="component" value="Chromosome"/>
</dbReference>
<name>A0A5P3MNY9_NEIAN</name>
<dbReference type="PANTHER" id="PTHR34475:SF1">
    <property type="entry name" value="CYTOSKELETON PROTEIN RODZ"/>
    <property type="match status" value="1"/>
</dbReference>
<dbReference type="OrthoDB" id="8561330at2"/>
<evidence type="ECO:0000313" key="4">
    <source>
        <dbReference type="Proteomes" id="UP000325536"/>
    </source>
</evidence>
<dbReference type="EMBL" id="CP031699">
    <property type="protein sequence ID" value="QEY23246.1"/>
    <property type="molecule type" value="Genomic_DNA"/>
</dbReference>
<dbReference type="RefSeq" id="WP_123795907.1">
    <property type="nucleotide sequence ID" value="NZ_CP031699.1"/>
</dbReference>
<dbReference type="Pfam" id="PF13464">
    <property type="entry name" value="RodZ_C"/>
    <property type="match status" value="1"/>
</dbReference>
<evidence type="ECO:0000256" key="1">
    <source>
        <dbReference type="SAM" id="Phobius"/>
    </source>
</evidence>